<accession>A0AAE0KJB0</accession>
<dbReference type="EMBL" id="JAULSW010000006">
    <property type="protein sequence ID" value="KAK3377691.1"/>
    <property type="molecule type" value="Genomic_DNA"/>
</dbReference>
<name>A0AAE0KJB0_9PEZI</name>
<evidence type="ECO:0000313" key="1">
    <source>
        <dbReference type="EMBL" id="KAK3377691.1"/>
    </source>
</evidence>
<proteinExistence type="predicted"/>
<protein>
    <submittedName>
        <fullName evidence="1">Uncharacterized protein</fullName>
    </submittedName>
</protein>
<gene>
    <name evidence="1" type="ORF">B0H63DRAFT_547284</name>
</gene>
<evidence type="ECO:0000313" key="2">
    <source>
        <dbReference type="Proteomes" id="UP001285441"/>
    </source>
</evidence>
<keyword evidence="2" id="KW-1185">Reference proteome</keyword>
<reference evidence="1" key="2">
    <citation type="submission" date="2023-06" db="EMBL/GenBank/DDBJ databases">
        <authorList>
            <consortium name="Lawrence Berkeley National Laboratory"/>
            <person name="Haridas S."/>
            <person name="Hensen N."/>
            <person name="Bonometti L."/>
            <person name="Westerberg I."/>
            <person name="Brannstrom I.O."/>
            <person name="Guillou S."/>
            <person name="Cros-Aarteil S."/>
            <person name="Calhoun S."/>
            <person name="Kuo A."/>
            <person name="Mondo S."/>
            <person name="Pangilinan J."/>
            <person name="Riley R."/>
            <person name="LaButti K."/>
            <person name="Andreopoulos B."/>
            <person name="Lipzen A."/>
            <person name="Chen C."/>
            <person name="Yanf M."/>
            <person name="Daum C."/>
            <person name="Ng V."/>
            <person name="Clum A."/>
            <person name="Steindorff A."/>
            <person name="Ohm R."/>
            <person name="Martin F."/>
            <person name="Silar P."/>
            <person name="Natvig D."/>
            <person name="Lalanne C."/>
            <person name="Gautier V."/>
            <person name="Ament-velasquez S.L."/>
            <person name="Kruys A."/>
            <person name="Hutchinson M.I."/>
            <person name="Powell A.J."/>
            <person name="Barry K."/>
            <person name="Miller A.N."/>
            <person name="Grigoriev I.V."/>
            <person name="Debuchy R."/>
            <person name="Gladieux P."/>
            <person name="Thoren M.H."/>
            <person name="Johannesson H."/>
        </authorList>
    </citation>
    <scope>NUCLEOTIDE SEQUENCE</scope>
    <source>
        <strain evidence="1">CBS 232.78</strain>
    </source>
</reference>
<reference evidence="1" key="1">
    <citation type="journal article" date="2023" name="Mol. Phylogenet. Evol.">
        <title>Genome-scale phylogeny and comparative genomics of the fungal order Sordariales.</title>
        <authorList>
            <person name="Hensen N."/>
            <person name="Bonometti L."/>
            <person name="Westerberg I."/>
            <person name="Brannstrom I.O."/>
            <person name="Guillou S."/>
            <person name="Cros-Aarteil S."/>
            <person name="Calhoun S."/>
            <person name="Haridas S."/>
            <person name="Kuo A."/>
            <person name="Mondo S."/>
            <person name="Pangilinan J."/>
            <person name="Riley R."/>
            <person name="LaButti K."/>
            <person name="Andreopoulos B."/>
            <person name="Lipzen A."/>
            <person name="Chen C."/>
            <person name="Yan M."/>
            <person name="Daum C."/>
            <person name="Ng V."/>
            <person name="Clum A."/>
            <person name="Steindorff A."/>
            <person name="Ohm R.A."/>
            <person name="Martin F."/>
            <person name="Silar P."/>
            <person name="Natvig D.O."/>
            <person name="Lalanne C."/>
            <person name="Gautier V."/>
            <person name="Ament-Velasquez S.L."/>
            <person name="Kruys A."/>
            <person name="Hutchinson M.I."/>
            <person name="Powell A.J."/>
            <person name="Barry K."/>
            <person name="Miller A.N."/>
            <person name="Grigoriev I.V."/>
            <person name="Debuchy R."/>
            <person name="Gladieux P."/>
            <person name="Hiltunen Thoren M."/>
            <person name="Johannesson H."/>
        </authorList>
    </citation>
    <scope>NUCLEOTIDE SEQUENCE</scope>
    <source>
        <strain evidence="1">CBS 232.78</strain>
    </source>
</reference>
<organism evidence="1 2">
    <name type="scientific">Podospora didyma</name>
    <dbReference type="NCBI Taxonomy" id="330526"/>
    <lineage>
        <taxon>Eukaryota</taxon>
        <taxon>Fungi</taxon>
        <taxon>Dikarya</taxon>
        <taxon>Ascomycota</taxon>
        <taxon>Pezizomycotina</taxon>
        <taxon>Sordariomycetes</taxon>
        <taxon>Sordariomycetidae</taxon>
        <taxon>Sordariales</taxon>
        <taxon>Podosporaceae</taxon>
        <taxon>Podospora</taxon>
    </lineage>
</organism>
<dbReference type="AlphaFoldDB" id="A0AAE0KJB0"/>
<comment type="caution">
    <text evidence="1">The sequence shown here is derived from an EMBL/GenBank/DDBJ whole genome shotgun (WGS) entry which is preliminary data.</text>
</comment>
<dbReference type="Proteomes" id="UP001285441">
    <property type="component" value="Unassembled WGS sequence"/>
</dbReference>
<sequence>MADGLNEYRTSRVAEVLSDFRTLQYYIAAAPVSPADMDDYYTEGWAALRQCAIDGQHILNCAADITVPRTTGGPEEQAKAELKQVHLDAYARRHEGQKIYLRQAAAQRWVEWREQILMGGRPHSGNQSQLRACDQQLRAELATITDETIFQELLASDLNMNRWTDEDPSLRAVQRWVRARRR</sequence>